<evidence type="ECO:0000313" key="3">
    <source>
        <dbReference type="Proteomes" id="UP000003880"/>
    </source>
</evidence>
<sequence>MSNGKTKTQAGKFLGIMKSAILIDMVIVYSLLILPLKNYNHFKNTIAYPALRLPF</sequence>
<reference evidence="2 3" key="1">
    <citation type="submission" date="2010-02" db="EMBL/GenBank/DDBJ databases">
        <authorList>
            <person name="Weinstock G."/>
            <person name="Sodergren E."/>
            <person name="Clifton S."/>
            <person name="Fulton L."/>
            <person name="Fulton B."/>
            <person name="Courtney L."/>
            <person name="Fronick C."/>
            <person name="Harrison M."/>
            <person name="Strong C."/>
            <person name="Farmer C."/>
            <person name="Delahaunty K."/>
            <person name="Markovic C."/>
            <person name="Hall O."/>
            <person name="Minx P."/>
            <person name="Tomlinson C."/>
            <person name="Mitreva M."/>
            <person name="Nelson J."/>
            <person name="Hou S."/>
            <person name="Wollam A."/>
            <person name="Pepin K.H."/>
            <person name="Johnson M."/>
            <person name="Bhonagiri V."/>
            <person name="Zhang X."/>
            <person name="Suruliraj S."/>
            <person name="Warren W."/>
            <person name="Chinwalla A."/>
            <person name="Mardis E.R."/>
            <person name="Wilson R.K."/>
        </authorList>
    </citation>
    <scope>NUCLEOTIDE SEQUENCE [LARGE SCALE GENOMIC DNA]</scope>
    <source>
        <strain evidence="2 3">ATCC 29220</strain>
    </source>
</reference>
<evidence type="ECO:0000313" key="2">
    <source>
        <dbReference type="EMBL" id="EFE07329.1"/>
    </source>
</evidence>
<feature type="transmembrane region" description="Helical" evidence="1">
    <location>
        <begin position="12"/>
        <end position="34"/>
    </location>
</feature>
<evidence type="ECO:0000256" key="1">
    <source>
        <dbReference type="SAM" id="Phobius"/>
    </source>
</evidence>
<dbReference type="HOGENOM" id="CLU_212558_0_0_6"/>
<protein>
    <recommendedName>
        <fullName evidence="4">RDD domain-containing protein</fullName>
    </recommendedName>
</protein>
<accession>D4BG42</accession>
<keyword evidence="1" id="KW-0472">Membrane</keyword>
<keyword evidence="1" id="KW-1133">Transmembrane helix</keyword>
<dbReference type="AlphaFoldDB" id="D4BG42"/>
<proteinExistence type="predicted"/>
<dbReference type="Proteomes" id="UP000003880">
    <property type="component" value="Unassembled WGS sequence"/>
</dbReference>
<evidence type="ECO:0008006" key="4">
    <source>
        <dbReference type="Google" id="ProtNLM"/>
    </source>
</evidence>
<dbReference type="EMBL" id="ABWL02000016">
    <property type="protein sequence ID" value="EFE07329.1"/>
    <property type="molecule type" value="Genomic_DNA"/>
</dbReference>
<organism evidence="2 3">
    <name type="scientific">Citrobacter youngae ATCC 29220</name>
    <dbReference type="NCBI Taxonomy" id="500640"/>
    <lineage>
        <taxon>Bacteria</taxon>
        <taxon>Pseudomonadati</taxon>
        <taxon>Pseudomonadota</taxon>
        <taxon>Gammaproteobacteria</taxon>
        <taxon>Enterobacterales</taxon>
        <taxon>Enterobacteriaceae</taxon>
        <taxon>Citrobacter</taxon>
        <taxon>Citrobacter freundii complex</taxon>
    </lineage>
</organism>
<gene>
    <name evidence="2" type="ORF">CIT292_09213</name>
</gene>
<name>D4BG42_9ENTR</name>
<comment type="caution">
    <text evidence="2">The sequence shown here is derived from an EMBL/GenBank/DDBJ whole genome shotgun (WGS) entry which is preliminary data.</text>
</comment>
<keyword evidence="1" id="KW-0812">Transmembrane</keyword>